<proteinExistence type="predicted"/>
<dbReference type="PATRIC" id="fig|1367847.3.peg.1134"/>
<dbReference type="eggNOG" id="COG0451">
    <property type="taxonomic scope" value="Bacteria"/>
</dbReference>
<dbReference type="RefSeq" id="WP_020949914.1">
    <property type="nucleotide sequence ID" value="NC_022041.1"/>
</dbReference>
<dbReference type="InterPro" id="IPR036291">
    <property type="entry name" value="NAD(P)-bd_dom_sf"/>
</dbReference>
<dbReference type="Pfam" id="PF01370">
    <property type="entry name" value="Epimerase"/>
    <property type="match status" value="1"/>
</dbReference>
<dbReference type="HOGENOM" id="CLU_007383_6_1_5"/>
<dbReference type="InterPro" id="IPR001509">
    <property type="entry name" value="Epimerase_deHydtase"/>
</dbReference>
<sequence>MGRVLVTGATGCLGNALAHQLLQSGCVVTAQGRNLSDALDLVRAGADFLPLDFRAPEASARQLLPHLWRVETVYHCAALSSAWGPAGLFQAVNVTATANLLDAAREAGVRRFVFASSPSIYADGTDRLDLREDAALPARFATAYARSKYEAERLVLAADQPGGMRTVALRPRAIYGRGDRALMPRLMAAIGRGSVPLIGGGASLIDLTHVSDAARAMRLAADHAEQAGGRAFNITSGRSYPFRELLGAACDLTKTTPRLRPVPYGAALALAATLEAMHRLFRPKVEPVLTRQAVASLGRSLTLDISAARDVLSYRPQVSLDEGIKDYA</sequence>
<keyword evidence="2" id="KW-0413">Isomerase</keyword>
<name>S5YSR2_PARAH</name>
<gene>
    <name evidence="2" type="ORF">JCM7686_1167</name>
</gene>
<accession>S5YSR2</accession>
<dbReference type="InterPro" id="IPR050177">
    <property type="entry name" value="Lipid_A_modif_metabolic_enz"/>
</dbReference>
<dbReference type="AlphaFoldDB" id="S5YSR2"/>
<organism evidence="2 3">
    <name type="scientific">Paracoccus aminophilus JCM 7686</name>
    <dbReference type="NCBI Taxonomy" id="1367847"/>
    <lineage>
        <taxon>Bacteria</taxon>
        <taxon>Pseudomonadati</taxon>
        <taxon>Pseudomonadota</taxon>
        <taxon>Alphaproteobacteria</taxon>
        <taxon>Rhodobacterales</taxon>
        <taxon>Paracoccaceae</taxon>
        <taxon>Paracoccus</taxon>
    </lineage>
</organism>
<feature type="domain" description="NAD-dependent epimerase/dehydratase" evidence="1">
    <location>
        <begin position="4"/>
        <end position="234"/>
    </location>
</feature>
<dbReference type="PANTHER" id="PTHR43245">
    <property type="entry name" value="BIFUNCTIONAL POLYMYXIN RESISTANCE PROTEIN ARNA"/>
    <property type="match status" value="1"/>
</dbReference>
<protein>
    <submittedName>
        <fullName evidence="2">3-beta-hydroxysteroid dehydrogenase/isomerase</fullName>
    </submittedName>
</protein>
<dbReference type="SUPFAM" id="SSF51735">
    <property type="entry name" value="NAD(P)-binding Rossmann-fold domains"/>
    <property type="match status" value="1"/>
</dbReference>
<dbReference type="PANTHER" id="PTHR43245:SF24">
    <property type="entry name" value="DEHYDROGENASE"/>
    <property type="match status" value="1"/>
</dbReference>
<dbReference type="GO" id="GO:0016853">
    <property type="term" value="F:isomerase activity"/>
    <property type="evidence" value="ECO:0007669"/>
    <property type="project" value="UniProtKB-KW"/>
</dbReference>
<evidence type="ECO:0000313" key="2">
    <source>
        <dbReference type="EMBL" id="AGT08276.1"/>
    </source>
</evidence>
<dbReference type="EMBL" id="CP006650">
    <property type="protein sequence ID" value="AGT08276.1"/>
    <property type="molecule type" value="Genomic_DNA"/>
</dbReference>
<dbReference type="OrthoDB" id="367683at2"/>
<reference evidence="2 3" key="1">
    <citation type="journal article" date="2014" name="BMC Genomics">
        <title>Architecture and functions of a multipartite genome of the methylotrophic bacterium Paracoccus aminophilus JCM 7686, containing primary and secondary chromids.</title>
        <authorList>
            <person name="Dziewit L."/>
            <person name="Czarnecki J."/>
            <person name="Wibberg D."/>
            <person name="Radlinska M."/>
            <person name="Mrozek P."/>
            <person name="Szymczak M."/>
            <person name="Schluter A."/>
            <person name="Puhler A."/>
            <person name="Bartosik D."/>
        </authorList>
    </citation>
    <scope>NUCLEOTIDE SEQUENCE [LARGE SCALE GENOMIC DNA]</scope>
    <source>
        <strain evidence="2">JCM 7686</strain>
    </source>
</reference>
<evidence type="ECO:0000259" key="1">
    <source>
        <dbReference type="Pfam" id="PF01370"/>
    </source>
</evidence>
<evidence type="ECO:0000313" key="3">
    <source>
        <dbReference type="Proteomes" id="UP000015480"/>
    </source>
</evidence>
<dbReference type="Gene3D" id="3.40.50.720">
    <property type="entry name" value="NAD(P)-binding Rossmann-like Domain"/>
    <property type="match status" value="1"/>
</dbReference>
<dbReference type="Proteomes" id="UP000015480">
    <property type="component" value="Chromosome"/>
</dbReference>
<keyword evidence="3" id="KW-1185">Reference proteome</keyword>
<dbReference type="STRING" id="1367847.JCM7686_1167"/>
<dbReference type="KEGG" id="pami:JCM7686_1167"/>